<keyword evidence="3" id="KW-1185">Reference proteome</keyword>
<feature type="compositionally biased region" description="Polar residues" evidence="1">
    <location>
        <begin position="73"/>
        <end position="82"/>
    </location>
</feature>
<reference evidence="2" key="1">
    <citation type="journal article" date="2023" name="Mol. Biol. Evol.">
        <title>Third-Generation Sequencing Reveals the Adaptive Role of the Epigenome in Three Deep-Sea Polychaetes.</title>
        <authorList>
            <person name="Perez M."/>
            <person name="Aroh O."/>
            <person name="Sun Y."/>
            <person name="Lan Y."/>
            <person name="Juniper S.K."/>
            <person name="Young C.R."/>
            <person name="Angers B."/>
            <person name="Qian P.Y."/>
        </authorList>
    </citation>
    <scope>NUCLEOTIDE SEQUENCE</scope>
    <source>
        <strain evidence="2">P08H-3</strain>
    </source>
</reference>
<protein>
    <submittedName>
        <fullName evidence="2">Uncharacterized protein</fullName>
    </submittedName>
</protein>
<dbReference type="EMBL" id="JAODUP010000037">
    <property type="protein sequence ID" value="KAK2166617.1"/>
    <property type="molecule type" value="Genomic_DNA"/>
</dbReference>
<feature type="region of interest" description="Disordered" evidence="1">
    <location>
        <begin position="65"/>
        <end position="85"/>
    </location>
</feature>
<organism evidence="2 3">
    <name type="scientific">Paralvinella palmiformis</name>
    <dbReference type="NCBI Taxonomy" id="53620"/>
    <lineage>
        <taxon>Eukaryota</taxon>
        <taxon>Metazoa</taxon>
        <taxon>Spiralia</taxon>
        <taxon>Lophotrochozoa</taxon>
        <taxon>Annelida</taxon>
        <taxon>Polychaeta</taxon>
        <taxon>Sedentaria</taxon>
        <taxon>Canalipalpata</taxon>
        <taxon>Terebellida</taxon>
        <taxon>Terebelliformia</taxon>
        <taxon>Alvinellidae</taxon>
        <taxon>Paralvinella</taxon>
    </lineage>
</organism>
<sequence length="110" mass="11958">MVRVKGWQYEFMWQGCLDGNHGVGVLVSEGFVDKVIEVKSKKKHNFLRTRESCSMSASRFTVTKPETLPIGDNTENGTTTKDYGTAAGSGDVTVAVVGVTNKPDNGKDML</sequence>
<dbReference type="Proteomes" id="UP001208570">
    <property type="component" value="Unassembled WGS sequence"/>
</dbReference>
<accession>A0AAD9K8G7</accession>
<evidence type="ECO:0000313" key="2">
    <source>
        <dbReference type="EMBL" id="KAK2166617.1"/>
    </source>
</evidence>
<proteinExistence type="predicted"/>
<dbReference type="AlphaFoldDB" id="A0AAD9K8G7"/>
<evidence type="ECO:0000256" key="1">
    <source>
        <dbReference type="SAM" id="MobiDB-lite"/>
    </source>
</evidence>
<gene>
    <name evidence="2" type="ORF">LSH36_37g06026</name>
</gene>
<name>A0AAD9K8G7_9ANNE</name>
<comment type="caution">
    <text evidence="2">The sequence shown here is derived from an EMBL/GenBank/DDBJ whole genome shotgun (WGS) entry which is preliminary data.</text>
</comment>
<evidence type="ECO:0000313" key="3">
    <source>
        <dbReference type="Proteomes" id="UP001208570"/>
    </source>
</evidence>